<dbReference type="OrthoDB" id="5881493at2759"/>
<comment type="caution">
    <text evidence="2">The sequence shown here is derived from an EMBL/GenBank/DDBJ whole genome shotgun (WGS) entry which is preliminary data.</text>
</comment>
<organism evidence="2 3">
    <name type="scientific">Caenorhabditis nigoni</name>
    <dbReference type="NCBI Taxonomy" id="1611254"/>
    <lineage>
        <taxon>Eukaryota</taxon>
        <taxon>Metazoa</taxon>
        <taxon>Ecdysozoa</taxon>
        <taxon>Nematoda</taxon>
        <taxon>Chromadorea</taxon>
        <taxon>Rhabditida</taxon>
        <taxon>Rhabditina</taxon>
        <taxon>Rhabditomorpha</taxon>
        <taxon>Rhabditoidea</taxon>
        <taxon>Rhabditidae</taxon>
        <taxon>Peloderinae</taxon>
        <taxon>Caenorhabditis</taxon>
    </lineage>
</organism>
<feature type="signal peptide" evidence="1">
    <location>
        <begin position="1"/>
        <end position="18"/>
    </location>
</feature>
<accession>A0A2G5VNY3</accession>
<name>A0A2G5VNY3_9PELO</name>
<sequence length="719" mass="83609">MWLIKSLSFILLIGLTKSKKDSQFDLDEYYQEASEIYGKTHKINLEYELAYGKLGGFDVAERVLKKKIDPSVLEEYVEMKISGGLKEQNEILELFEKAKESETSDQLKKDVEKGFTLMEGFSDLKSHLLDFNTDYVERDIKKVEERLNPDYDLYDELSRVHLRLSYTYDYIAKEVKPGDPLGIHLAIQGISRMTEKANYTLNILEKHRFLNDLQALKSFKRAQAVTEKLKSVMNEVRNLEGLDSKLLKVVKEMETLEVLRDGIQVEEIKQRFQNLSVSLDFVKNSRISKNAYGEYVGINPISPLLDQIKAFSSKLKTFEFRTSRISKEWFPLQNHFEIMNIPSGNLTEKFSNFKQCIQNFDFHPTEIYAGFDEKWSQILSLDLEIQNEAKRMKEVQEIADNMYKTLTAKCPELPQMKDCVPLIQQFLNENTYWRNASNKHHNRLPHPRYPDEEFSTLVYNILQVQDLLKEMHLDDASKVIGQISNDSINAKQFLECCSNLETKASDSKELLVLPGKVWNFDPKVLEGTVEVIGMFKEAHKMVEGIKKWKIASNPEIENFPLDGEDVRAVSEGMNVLETIRNVQNGWEIMKTLDVENSGIKDSWNLLDSSLSQFFEFLSSQKTLNLSNVSFPTNLPIDTISAFIQDEYQKNQRNDIFNFLKEIQKLETDYPEYPNKLEKMDEVMRKMREWENEKMDPVKKMVDCFEIECDTSLKVPEASN</sequence>
<keyword evidence="1" id="KW-0732">Signal</keyword>
<protein>
    <recommendedName>
        <fullName evidence="4">Domain of unknown function WSN domain-containing protein</fullName>
    </recommendedName>
</protein>
<gene>
    <name evidence="2" type="primary">Cnig_chr_I.g3189</name>
    <name evidence="2" type="ORF">B9Z55_003189</name>
</gene>
<evidence type="ECO:0000313" key="2">
    <source>
        <dbReference type="EMBL" id="PIC53513.1"/>
    </source>
</evidence>
<dbReference type="STRING" id="1611254.A0A2G5VNY3"/>
<evidence type="ECO:0000313" key="3">
    <source>
        <dbReference type="Proteomes" id="UP000230233"/>
    </source>
</evidence>
<feature type="chain" id="PRO_5013962757" description="Domain of unknown function WSN domain-containing protein" evidence="1">
    <location>
        <begin position="19"/>
        <end position="719"/>
    </location>
</feature>
<evidence type="ECO:0000256" key="1">
    <source>
        <dbReference type="SAM" id="SignalP"/>
    </source>
</evidence>
<dbReference type="EMBL" id="PDUG01000001">
    <property type="protein sequence ID" value="PIC53513.1"/>
    <property type="molecule type" value="Genomic_DNA"/>
</dbReference>
<keyword evidence="3" id="KW-1185">Reference proteome</keyword>
<evidence type="ECO:0008006" key="4">
    <source>
        <dbReference type="Google" id="ProtNLM"/>
    </source>
</evidence>
<reference evidence="3" key="1">
    <citation type="submission" date="2017-10" db="EMBL/GenBank/DDBJ databases">
        <title>Rapid genome shrinkage in a self-fertile nematode reveals novel sperm competition proteins.</title>
        <authorList>
            <person name="Yin D."/>
            <person name="Schwarz E.M."/>
            <person name="Thomas C.G."/>
            <person name="Felde R.L."/>
            <person name="Korf I.F."/>
            <person name="Cutter A.D."/>
            <person name="Schartner C.M."/>
            <person name="Ralston E.J."/>
            <person name="Meyer B.J."/>
            <person name="Haag E.S."/>
        </authorList>
    </citation>
    <scope>NUCLEOTIDE SEQUENCE [LARGE SCALE GENOMIC DNA]</scope>
    <source>
        <strain evidence="3">JU1422</strain>
    </source>
</reference>
<dbReference type="AlphaFoldDB" id="A0A2G5VNY3"/>
<proteinExistence type="predicted"/>
<dbReference type="Proteomes" id="UP000230233">
    <property type="component" value="Chromosome I"/>
</dbReference>